<comment type="caution">
    <text evidence="2">The sequence shown here is derived from an EMBL/GenBank/DDBJ whole genome shotgun (WGS) entry which is preliminary data.</text>
</comment>
<dbReference type="Proteomes" id="UP000627446">
    <property type="component" value="Unassembled WGS sequence"/>
</dbReference>
<keyword evidence="1" id="KW-0732">Signal</keyword>
<protein>
    <submittedName>
        <fullName evidence="2">Uncharacterized protein</fullName>
    </submittedName>
</protein>
<name>A0A923HT07_9BURK</name>
<reference evidence="2" key="1">
    <citation type="submission" date="2020-08" db="EMBL/GenBank/DDBJ databases">
        <title>Novel species isolated from subtropical streams in China.</title>
        <authorList>
            <person name="Lu H."/>
        </authorList>
    </citation>
    <scope>NUCLEOTIDE SEQUENCE</scope>
    <source>
        <strain evidence="2">LX22W</strain>
    </source>
</reference>
<dbReference type="RefSeq" id="WP_186914895.1">
    <property type="nucleotide sequence ID" value="NZ_JACOFZ010000001.1"/>
</dbReference>
<dbReference type="AlphaFoldDB" id="A0A923HT07"/>
<organism evidence="2 3">
    <name type="scientific">Undibacterium nitidum</name>
    <dbReference type="NCBI Taxonomy" id="2762298"/>
    <lineage>
        <taxon>Bacteria</taxon>
        <taxon>Pseudomonadati</taxon>
        <taxon>Pseudomonadota</taxon>
        <taxon>Betaproteobacteria</taxon>
        <taxon>Burkholderiales</taxon>
        <taxon>Oxalobacteraceae</taxon>
        <taxon>Undibacterium</taxon>
    </lineage>
</organism>
<feature type="signal peptide" evidence="1">
    <location>
        <begin position="1"/>
        <end position="21"/>
    </location>
</feature>
<proteinExistence type="predicted"/>
<evidence type="ECO:0000313" key="2">
    <source>
        <dbReference type="EMBL" id="MBC3880614.1"/>
    </source>
</evidence>
<sequence>MTYIKLSAFALALFFSSSASASIEDARKDILNTYNFDPSMMTYEEQANRAPTLSQLWSRFNKSPEGYRDALRILLKEKGQQEILYCDGGMLFLANATSPADQNLGMDSIKKCTLTEIQQTPYFYTMHQQAIRGVDTIELQFKMLTRPEYQITVPAHALNLAQDYCFVYPLLVQDETKYTLRLIEKIKLEKDPVALKTLLLALYYAALPNSEAAIHFISQSKEYPVDIQELARQIEMGIAKARQAAPSKVFNWLKENGSKISPNALEKELRDARRERMRTISDEALMELGAYTLLIYHSQR</sequence>
<accession>A0A923HT07</accession>
<feature type="chain" id="PRO_5036748552" evidence="1">
    <location>
        <begin position="22"/>
        <end position="300"/>
    </location>
</feature>
<dbReference type="EMBL" id="JACOFZ010000001">
    <property type="protein sequence ID" value="MBC3880614.1"/>
    <property type="molecule type" value="Genomic_DNA"/>
</dbReference>
<evidence type="ECO:0000313" key="3">
    <source>
        <dbReference type="Proteomes" id="UP000627446"/>
    </source>
</evidence>
<keyword evidence="3" id="KW-1185">Reference proteome</keyword>
<evidence type="ECO:0000256" key="1">
    <source>
        <dbReference type="SAM" id="SignalP"/>
    </source>
</evidence>
<gene>
    <name evidence="2" type="ORF">H8K36_04460</name>
</gene>